<dbReference type="InterPro" id="IPR029486">
    <property type="entry name" value="GH97_N"/>
</dbReference>
<feature type="domain" description="Glycosyl-hydrolase 97 N-terminal" evidence="6">
    <location>
        <begin position="37"/>
        <end position="301"/>
    </location>
</feature>
<evidence type="ECO:0000256" key="1">
    <source>
        <dbReference type="ARBA" id="ARBA00022801"/>
    </source>
</evidence>
<keyword evidence="1 8" id="KW-0378">Hydrolase</keyword>
<keyword evidence="2 8" id="KW-0326">Glycosidase</keyword>
<dbReference type="InterPro" id="IPR052720">
    <property type="entry name" value="Glycosyl_hydrolase_97"/>
</dbReference>
<feature type="domain" description="Glycosyl-hydrolase 97 catalytic" evidence="5">
    <location>
        <begin position="330"/>
        <end position="470"/>
    </location>
</feature>
<dbReference type="InterPro" id="IPR029483">
    <property type="entry name" value="GH97_C"/>
</dbReference>
<feature type="region of interest" description="Disordered" evidence="3">
    <location>
        <begin position="167"/>
        <end position="186"/>
    </location>
</feature>
<keyword evidence="4" id="KW-0732">Signal</keyword>
<evidence type="ECO:0000313" key="9">
    <source>
        <dbReference type="Proteomes" id="UP000315440"/>
    </source>
</evidence>
<protein>
    <submittedName>
        <fullName evidence="8">Retaining alpha-galactosidase</fullName>
        <ecNumber evidence="8">3.2.1.22</ecNumber>
    </submittedName>
</protein>
<reference evidence="8 9" key="1">
    <citation type="submission" date="2019-02" db="EMBL/GenBank/DDBJ databases">
        <title>Deep-cultivation of Planctomycetes and their phenomic and genomic characterization uncovers novel biology.</title>
        <authorList>
            <person name="Wiegand S."/>
            <person name="Jogler M."/>
            <person name="Boedeker C."/>
            <person name="Pinto D."/>
            <person name="Vollmers J."/>
            <person name="Rivas-Marin E."/>
            <person name="Kohn T."/>
            <person name="Peeters S.H."/>
            <person name="Heuer A."/>
            <person name="Rast P."/>
            <person name="Oberbeckmann S."/>
            <person name="Bunk B."/>
            <person name="Jeske O."/>
            <person name="Meyerdierks A."/>
            <person name="Storesund J.E."/>
            <person name="Kallscheuer N."/>
            <person name="Luecker S."/>
            <person name="Lage O.M."/>
            <person name="Pohl T."/>
            <person name="Merkel B.J."/>
            <person name="Hornburger P."/>
            <person name="Mueller R.-W."/>
            <person name="Bruemmer F."/>
            <person name="Labrenz M."/>
            <person name="Spormann A.M."/>
            <person name="Op Den Camp H."/>
            <person name="Overmann J."/>
            <person name="Amann R."/>
            <person name="Jetten M.S.M."/>
            <person name="Mascher T."/>
            <person name="Medema M.H."/>
            <person name="Devos D.P."/>
            <person name="Kaster A.-K."/>
            <person name="Ovreas L."/>
            <person name="Rohde M."/>
            <person name="Galperin M.Y."/>
            <person name="Jogler C."/>
        </authorList>
    </citation>
    <scope>NUCLEOTIDE SEQUENCE [LARGE SCALE GENOMIC DNA]</scope>
    <source>
        <strain evidence="8 9">Mal64</strain>
    </source>
</reference>
<dbReference type="InterPro" id="IPR019563">
    <property type="entry name" value="GH97_catalytic"/>
</dbReference>
<evidence type="ECO:0000259" key="7">
    <source>
        <dbReference type="Pfam" id="PF14509"/>
    </source>
</evidence>
<dbReference type="InterPro" id="IPR013785">
    <property type="entry name" value="Aldolase_TIM"/>
</dbReference>
<evidence type="ECO:0000256" key="4">
    <source>
        <dbReference type="SAM" id="SignalP"/>
    </source>
</evidence>
<feature type="domain" description="Glycosyl-hydrolase 97 C-terminal oligomerisation" evidence="7">
    <location>
        <begin position="568"/>
        <end position="616"/>
    </location>
</feature>
<feature type="chain" id="PRO_5022859152" evidence="4">
    <location>
        <begin position="35"/>
        <end position="661"/>
    </location>
</feature>
<evidence type="ECO:0000313" key="8">
    <source>
        <dbReference type="EMBL" id="TWT87739.1"/>
    </source>
</evidence>
<dbReference type="GO" id="GO:0030246">
    <property type="term" value="F:carbohydrate binding"/>
    <property type="evidence" value="ECO:0007669"/>
    <property type="project" value="InterPro"/>
</dbReference>
<dbReference type="PANTHER" id="PTHR35803">
    <property type="entry name" value="GLUCAN 1,4-ALPHA-GLUCOSIDASE SUSB-RELATED"/>
    <property type="match status" value="1"/>
</dbReference>
<name>A0A5C5ZK19_9BACT</name>
<dbReference type="RefSeq" id="WP_146402146.1">
    <property type="nucleotide sequence ID" value="NZ_SJPQ01000003.1"/>
</dbReference>
<evidence type="ECO:0000259" key="5">
    <source>
        <dbReference type="Pfam" id="PF10566"/>
    </source>
</evidence>
<sequence precursor="true">MSTRLRSSIRVCLLSVIALPTALGLMGLVATAQAAVVTSPDGQLAVEVSVEDGRLGYQATLGEQIVLARSSLGLKSSWGDFTKGVVLAGETKPFDLEVEYELPAGKTSAVKRAMRHAEYTIADADGHRLDVLLRVANDGLAFAYRFAKSGPKRIVVEREATSFATPEGATGFLHPMPEAKSGWSRTQPSYEEHYKIDTPVGEPSSMEHGWCFPALFRVGDAGWLLVSETGVDGGYCGGKLAHKSTGGVYKIAFPQPPENDPDDPVAPTVKAGDLMPWRYVVVGETLAPIVENTWATDLVEPRYEAERPRPGRVAWSWLSLKDDATIASVQRNYIKMASELGWEYVLIDALWDTQIGRDEIAKLVEEAREAGVDVLLWYNSNGAANDAPQSPRDRMHTKVARGEEMAWLEKIGVKGIKVDFFGGDKQSGMRFYEQLSRDAARYGLSVNFHGTTLPRGWERMYPNFVTNEAVRGMEYSTFEQADADAQPGHCAVLPFTRAAVAPMDFTPLMVGERLTPWSDGPQRRTRLSFEMALPVLYFSTVTHLGLKPSDLETLGADEIDYLKQLPTVWDETRFIAGYPGSHAAIARRSGDRWYVAAINGSDEPQQVTLPDDLAEGAAWRALNDDGFNEVAGVDRATDDRSFELPPRGGLVMWTVAPKAEE</sequence>
<dbReference type="Pfam" id="PF14509">
    <property type="entry name" value="GH97_C"/>
    <property type="match status" value="1"/>
</dbReference>
<feature type="signal peptide" evidence="4">
    <location>
        <begin position="1"/>
        <end position="34"/>
    </location>
</feature>
<dbReference type="InterPro" id="IPR017853">
    <property type="entry name" value="GH"/>
</dbReference>
<dbReference type="EC" id="3.2.1.22" evidence="8"/>
<dbReference type="EMBL" id="SJPQ01000003">
    <property type="protein sequence ID" value="TWT87739.1"/>
    <property type="molecule type" value="Genomic_DNA"/>
</dbReference>
<dbReference type="Pfam" id="PF10566">
    <property type="entry name" value="Glyco_hydro_97"/>
    <property type="match status" value="1"/>
</dbReference>
<dbReference type="Gene3D" id="2.60.40.1180">
    <property type="entry name" value="Golgi alpha-mannosidase II"/>
    <property type="match status" value="1"/>
</dbReference>
<comment type="caution">
    <text evidence="8">The sequence shown here is derived from an EMBL/GenBank/DDBJ whole genome shotgun (WGS) entry which is preliminary data.</text>
</comment>
<keyword evidence="9" id="KW-1185">Reference proteome</keyword>
<dbReference type="Gene3D" id="3.20.20.70">
    <property type="entry name" value="Aldolase class I"/>
    <property type="match status" value="1"/>
</dbReference>
<dbReference type="SUPFAM" id="SSF51445">
    <property type="entry name" value="(Trans)glycosidases"/>
    <property type="match status" value="1"/>
</dbReference>
<dbReference type="Proteomes" id="UP000315440">
    <property type="component" value="Unassembled WGS sequence"/>
</dbReference>
<evidence type="ECO:0000256" key="2">
    <source>
        <dbReference type="ARBA" id="ARBA00023295"/>
    </source>
</evidence>
<gene>
    <name evidence="8" type="ORF">Mal64_32820</name>
</gene>
<dbReference type="Pfam" id="PF14508">
    <property type="entry name" value="GH97_N"/>
    <property type="match status" value="1"/>
</dbReference>
<evidence type="ECO:0000256" key="3">
    <source>
        <dbReference type="SAM" id="MobiDB-lite"/>
    </source>
</evidence>
<evidence type="ECO:0000259" key="6">
    <source>
        <dbReference type="Pfam" id="PF14508"/>
    </source>
</evidence>
<dbReference type="PANTHER" id="PTHR35803:SF2">
    <property type="entry name" value="RETAINING ALPHA-GALACTOSIDASE"/>
    <property type="match status" value="1"/>
</dbReference>
<dbReference type="GO" id="GO:0004557">
    <property type="term" value="F:alpha-galactosidase activity"/>
    <property type="evidence" value="ECO:0007669"/>
    <property type="project" value="UniProtKB-EC"/>
</dbReference>
<dbReference type="Gene3D" id="2.70.98.10">
    <property type="match status" value="1"/>
</dbReference>
<dbReference type="AlphaFoldDB" id="A0A5C5ZK19"/>
<dbReference type="InterPro" id="IPR013780">
    <property type="entry name" value="Glyco_hydro_b"/>
</dbReference>
<dbReference type="InterPro" id="IPR014718">
    <property type="entry name" value="GH-type_carb-bd"/>
</dbReference>
<proteinExistence type="predicted"/>
<dbReference type="OrthoDB" id="57532at2"/>
<organism evidence="8 9">
    <name type="scientific">Pseudobythopirellula maris</name>
    <dbReference type="NCBI Taxonomy" id="2527991"/>
    <lineage>
        <taxon>Bacteria</taxon>
        <taxon>Pseudomonadati</taxon>
        <taxon>Planctomycetota</taxon>
        <taxon>Planctomycetia</taxon>
        <taxon>Pirellulales</taxon>
        <taxon>Lacipirellulaceae</taxon>
        <taxon>Pseudobythopirellula</taxon>
    </lineage>
</organism>
<accession>A0A5C5ZK19</accession>